<feature type="compositionally biased region" description="Low complexity" evidence="3">
    <location>
        <begin position="126"/>
        <end position="138"/>
    </location>
</feature>
<dbReference type="GeneID" id="89990252"/>
<feature type="region of interest" description="Disordered" evidence="3">
    <location>
        <begin position="485"/>
        <end position="522"/>
    </location>
</feature>
<dbReference type="PANTHER" id="PTHR23113:SF348">
    <property type="entry name" value="GUANYL-NUCLEOTIDE EXCHANGE FACTOR RASGEF, PUTATIVE (AFU_ORTHOLOGUE AFUA_1G04700)-RELATED"/>
    <property type="match status" value="1"/>
</dbReference>
<name>A0ABZ2B064_9TREE</name>
<keyword evidence="7" id="KW-1185">Reference proteome</keyword>
<dbReference type="Pfam" id="PF00618">
    <property type="entry name" value="RasGEF_N"/>
    <property type="match status" value="1"/>
</dbReference>
<feature type="domain" description="N-terminal Ras-GEF" evidence="5">
    <location>
        <begin position="535"/>
        <end position="660"/>
    </location>
</feature>
<dbReference type="PROSITE" id="PS50009">
    <property type="entry name" value="RASGEF_CAT"/>
    <property type="match status" value="1"/>
</dbReference>
<feature type="domain" description="Ras-GEF" evidence="4">
    <location>
        <begin position="774"/>
        <end position="1011"/>
    </location>
</feature>
<evidence type="ECO:0000256" key="3">
    <source>
        <dbReference type="SAM" id="MobiDB-lite"/>
    </source>
</evidence>
<dbReference type="InterPro" id="IPR008937">
    <property type="entry name" value="Ras-like_GEF"/>
</dbReference>
<dbReference type="InterPro" id="IPR023578">
    <property type="entry name" value="Ras_GEF_dom_sf"/>
</dbReference>
<evidence type="ECO:0000256" key="2">
    <source>
        <dbReference type="PROSITE-ProRule" id="PRU00168"/>
    </source>
</evidence>
<protein>
    <recommendedName>
        <fullName evidence="8">Ras guanyl-nucleotide exchange factor</fullName>
    </recommendedName>
</protein>
<dbReference type="Pfam" id="PF00617">
    <property type="entry name" value="RasGEF"/>
    <property type="match status" value="1"/>
</dbReference>
<sequence length="1067" mass="117275">MLRPNALQITLNQLSPPTTSELGTPITHSPTSTASLHTATVGTPKTLGRVMSEEGDRPRYGAMIPDVLPFALPGYQHSMSYFDPLQELNPDPSQTALLQSARLQLSSRDQEAMPKIRSTMMGHNFSDSASSNSVSPLSPGFPQASAARPSKGQGPSTRRSTLWKVVMAESQGDKGENEDIEGLETSIKRWHSQPALSREGRCITNFRNTPAGSVDYVIAVVGHEGVGKTTVIAEALRGWGMSNPVKMYSPDGHAISCCSSQIPMGGKLKIGCKVKFFEMGINALGLTPRAASIWPSSAQNVSGAICYYDARREETLEGIKDCIERLSAISTPSIILACKSDPNTELPVTPAHGNSIGEPYNIRLVEGTVKTYEGKLKVRNAVRWLLYKLEERQHCQQRQLSALNIGRSLVSSVQAPTWVGSIAITTSTVESLAFPDLDVDSVGNRLMRKQTLSMTSNTSESALTSQGSRGVKGILEDQKSTLYDAEKLTEPDKKKKMNDGSQGCLDNLEESTGPEERQTGPVQAKCDTIVDPIANGISPVYVALKDLLNRLFTAIASSQDNAFTKSFFLTYRLFCHPQDLMLEFLQWFREVEDYAVSSDVKNWALLKLTGALVNWTSRYPGDCLSMSTPIIFGEIIALLFKYTFMTHLISDLISIQNGLLKATDPDESWSLHSHDVTSHSVEDGAGVLIHNERLRKLDDNEGADEMDSIAHKTASNLLASTGTVSVEGVKHRQSESDSRGIEILSRVSTVGNEGSLSGSQHSHIRSGGAPYRMNGMQISDEVADVKWGTAGNYFLTSDQEMFFFFFRHALGKEIGGPVGKSIDFFNHLSRWISTIVLASSKAKHRARVIERCILIAHQLRRLNNYDSLYAVISGLREASVHRLSASHALVQLSPIAEKDYHSHLKLMDPRRGYIQYRKAIQADIHNGRGTIALLNNILSLVSQLQAVRPNDYREEDDKIQWDKFRRFREILSIIQECQARGPVVNGNVDLGFKRIIEETTILSDGDALWERSLSLGNGRGTIGGKMLKLFANLGFQSGRGTDCITTTLQSVFRLPVRPPSNGGLNDS</sequence>
<evidence type="ECO:0000259" key="4">
    <source>
        <dbReference type="PROSITE" id="PS50009"/>
    </source>
</evidence>
<evidence type="ECO:0008006" key="8">
    <source>
        <dbReference type="Google" id="ProtNLM"/>
    </source>
</evidence>
<accession>A0ABZ2B064</accession>
<dbReference type="SUPFAM" id="SSF52540">
    <property type="entry name" value="P-loop containing nucleoside triphosphate hydrolases"/>
    <property type="match status" value="1"/>
</dbReference>
<dbReference type="InterPro" id="IPR000651">
    <property type="entry name" value="Ras-like_Gua-exchang_fac_N"/>
</dbReference>
<dbReference type="Gene3D" id="1.10.840.10">
    <property type="entry name" value="Ras guanine-nucleotide exchange factors catalytic domain"/>
    <property type="match status" value="1"/>
</dbReference>
<dbReference type="Gene3D" id="3.40.50.300">
    <property type="entry name" value="P-loop containing nucleotide triphosphate hydrolases"/>
    <property type="match status" value="1"/>
</dbReference>
<dbReference type="PANTHER" id="PTHR23113">
    <property type="entry name" value="GUANINE NUCLEOTIDE EXCHANGE FACTOR"/>
    <property type="match status" value="1"/>
</dbReference>
<dbReference type="SUPFAM" id="SSF48366">
    <property type="entry name" value="Ras GEF"/>
    <property type="match status" value="1"/>
</dbReference>
<dbReference type="InterPro" id="IPR036964">
    <property type="entry name" value="RASGEF_cat_dom_sf"/>
</dbReference>
<dbReference type="RefSeq" id="XP_064721394.1">
    <property type="nucleotide sequence ID" value="XM_064865322.1"/>
</dbReference>
<dbReference type="Gene3D" id="1.20.870.10">
    <property type="entry name" value="Son of sevenless (SoS) protein Chain: S domain 1"/>
    <property type="match status" value="1"/>
</dbReference>
<dbReference type="EMBL" id="CP143810">
    <property type="protein sequence ID" value="WVO22155.1"/>
    <property type="molecule type" value="Genomic_DNA"/>
</dbReference>
<dbReference type="Proteomes" id="UP001432216">
    <property type="component" value="Chromosome 5"/>
</dbReference>
<reference evidence="6 7" key="1">
    <citation type="submission" date="2024-01" db="EMBL/GenBank/DDBJ databases">
        <title>Comparative genomics of Cryptococcus and Kwoniella reveals pathogenesis evolution and contrasting modes of karyotype evolution via chromosome fusion or intercentromeric recombination.</title>
        <authorList>
            <person name="Coelho M.A."/>
            <person name="David-Palma M."/>
            <person name="Shea T."/>
            <person name="Bowers K."/>
            <person name="McGinley-Smith S."/>
            <person name="Mohammad A.W."/>
            <person name="Gnirke A."/>
            <person name="Yurkov A.M."/>
            <person name="Nowrousian M."/>
            <person name="Sun S."/>
            <person name="Cuomo C.A."/>
            <person name="Heitman J."/>
        </authorList>
    </citation>
    <scope>NUCLEOTIDE SEQUENCE [LARGE SCALE GENOMIC DNA]</scope>
    <source>
        <strain evidence="6 7">7685027</strain>
    </source>
</reference>
<feature type="region of interest" description="Disordered" evidence="3">
    <location>
        <begin position="121"/>
        <end position="159"/>
    </location>
</feature>
<evidence type="ECO:0000313" key="6">
    <source>
        <dbReference type="EMBL" id="WVO22155.1"/>
    </source>
</evidence>
<organism evidence="6 7">
    <name type="scientific">Cryptococcus decagattii</name>
    <dbReference type="NCBI Taxonomy" id="1859122"/>
    <lineage>
        <taxon>Eukaryota</taxon>
        <taxon>Fungi</taxon>
        <taxon>Dikarya</taxon>
        <taxon>Basidiomycota</taxon>
        <taxon>Agaricomycotina</taxon>
        <taxon>Tremellomycetes</taxon>
        <taxon>Tremellales</taxon>
        <taxon>Cryptococcaceae</taxon>
        <taxon>Cryptococcus</taxon>
        <taxon>Cryptococcus gattii species complex</taxon>
    </lineage>
</organism>
<feature type="region of interest" description="Disordered" evidence="3">
    <location>
        <begin position="450"/>
        <end position="470"/>
    </location>
</feature>
<dbReference type="InterPro" id="IPR027417">
    <property type="entry name" value="P-loop_NTPase"/>
</dbReference>
<dbReference type="PROSITE" id="PS50212">
    <property type="entry name" value="RASGEF_NTER"/>
    <property type="match status" value="1"/>
</dbReference>
<evidence type="ECO:0000256" key="1">
    <source>
        <dbReference type="ARBA" id="ARBA00022658"/>
    </source>
</evidence>
<gene>
    <name evidence="6" type="ORF">IAS62_003480</name>
</gene>
<evidence type="ECO:0000313" key="7">
    <source>
        <dbReference type="Proteomes" id="UP001432216"/>
    </source>
</evidence>
<evidence type="ECO:0000259" key="5">
    <source>
        <dbReference type="PROSITE" id="PS50212"/>
    </source>
</evidence>
<dbReference type="SMART" id="SM00147">
    <property type="entry name" value="RasGEF"/>
    <property type="match status" value="1"/>
</dbReference>
<dbReference type="CDD" id="cd00882">
    <property type="entry name" value="Ras_like_GTPase"/>
    <property type="match status" value="1"/>
</dbReference>
<dbReference type="InterPro" id="IPR001895">
    <property type="entry name" value="RASGEF_cat_dom"/>
</dbReference>
<feature type="compositionally biased region" description="Polar residues" evidence="3">
    <location>
        <begin position="450"/>
        <end position="468"/>
    </location>
</feature>
<keyword evidence="1 2" id="KW-0344">Guanine-nucleotide releasing factor</keyword>
<proteinExistence type="predicted"/>
<feature type="region of interest" description="Disordered" evidence="3">
    <location>
        <begin position="15"/>
        <end position="38"/>
    </location>
</feature>